<dbReference type="Proteomes" id="UP000033411">
    <property type="component" value="Unassembled WGS sequence"/>
</dbReference>
<evidence type="ECO:0000256" key="1">
    <source>
        <dbReference type="ARBA" id="ARBA00001946"/>
    </source>
</evidence>
<evidence type="ECO:0000256" key="3">
    <source>
        <dbReference type="ARBA" id="ARBA00022722"/>
    </source>
</evidence>
<protein>
    <recommendedName>
        <fullName evidence="8">Ribonuclease VapC</fullName>
        <shortName evidence="8">RNase VapC</shortName>
        <ecNumber evidence="8">3.1.-.-</ecNumber>
    </recommendedName>
    <alternativeName>
        <fullName evidence="8">Toxin VapC</fullName>
    </alternativeName>
</protein>
<comment type="caution">
    <text evidence="10">The sequence shown here is derived from an EMBL/GenBank/DDBJ whole genome shotgun (WGS) entry which is preliminary data.</text>
</comment>
<dbReference type="CDD" id="cd18746">
    <property type="entry name" value="PIN_VapC4-5_FitB-like"/>
    <property type="match status" value="1"/>
</dbReference>
<accession>A0A0F5QII2</accession>
<comment type="function">
    <text evidence="8">Toxic component of a toxin-antitoxin (TA) system. An RNase.</text>
</comment>
<comment type="cofactor">
    <cofactor evidence="1 8">
        <name>Mg(2+)</name>
        <dbReference type="ChEBI" id="CHEBI:18420"/>
    </cofactor>
</comment>
<evidence type="ECO:0000313" key="11">
    <source>
        <dbReference type="Proteomes" id="UP000033411"/>
    </source>
</evidence>
<dbReference type="HAMAP" id="MF_00265">
    <property type="entry name" value="VapC_Nob1"/>
    <property type="match status" value="1"/>
</dbReference>
<dbReference type="PANTHER" id="PTHR33653">
    <property type="entry name" value="RIBONUCLEASE VAPC2"/>
    <property type="match status" value="1"/>
</dbReference>
<dbReference type="STRING" id="1293439.WH87_02880"/>
<keyword evidence="11" id="KW-1185">Reference proteome</keyword>
<keyword evidence="4 8" id="KW-0479">Metal-binding</keyword>
<feature type="domain" description="PIN" evidence="9">
    <location>
        <begin position="3"/>
        <end position="127"/>
    </location>
</feature>
<evidence type="ECO:0000313" key="10">
    <source>
        <dbReference type="EMBL" id="KKC40760.1"/>
    </source>
</evidence>
<dbReference type="Pfam" id="PF01850">
    <property type="entry name" value="PIN"/>
    <property type="match status" value="1"/>
</dbReference>
<dbReference type="InterPro" id="IPR002716">
    <property type="entry name" value="PIN_dom"/>
</dbReference>
<keyword evidence="8" id="KW-0800">Toxin</keyword>
<keyword evidence="5 8" id="KW-0378">Hydrolase</keyword>
<dbReference type="PANTHER" id="PTHR33653:SF1">
    <property type="entry name" value="RIBONUCLEASE VAPC2"/>
    <property type="match status" value="1"/>
</dbReference>
<dbReference type="GO" id="GO:0000287">
    <property type="term" value="F:magnesium ion binding"/>
    <property type="evidence" value="ECO:0007669"/>
    <property type="project" value="UniProtKB-UniRule"/>
</dbReference>
<feature type="binding site" evidence="8">
    <location>
        <position position="105"/>
    </location>
    <ligand>
        <name>Mg(2+)</name>
        <dbReference type="ChEBI" id="CHEBI:18420"/>
    </ligand>
</feature>
<evidence type="ECO:0000256" key="4">
    <source>
        <dbReference type="ARBA" id="ARBA00022723"/>
    </source>
</evidence>
<keyword evidence="2 8" id="KW-1277">Toxin-antitoxin system</keyword>
<evidence type="ECO:0000256" key="6">
    <source>
        <dbReference type="ARBA" id="ARBA00022842"/>
    </source>
</evidence>
<dbReference type="PATRIC" id="fig|1293439.3.peg.3801"/>
<evidence type="ECO:0000259" key="9">
    <source>
        <dbReference type="Pfam" id="PF01850"/>
    </source>
</evidence>
<dbReference type="InterPro" id="IPR029060">
    <property type="entry name" value="PIN-like_dom_sf"/>
</dbReference>
<evidence type="ECO:0000256" key="2">
    <source>
        <dbReference type="ARBA" id="ARBA00022649"/>
    </source>
</evidence>
<dbReference type="AlphaFoldDB" id="A0A0F5QII2"/>
<name>A0A0F5QII2_9HYPH</name>
<dbReference type="EC" id="3.1.-.-" evidence="8"/>
<dbReference type="GO" id="GO:0016787">
    <property type="term" value="F:hydrolase activity"/>
    <property type="evidence" value="ECO:0007669"/>
    <property type="project" value="UniProtKB-KW"/>
</dbReference>
<keyword evidence="6 8" id="KW-0460">Magnesium</keyword>
<evidence type="ECO:0000256" key="5">
    <source>
        <dbReference type="ARBA" id="ARBA00022801"/>
    </source>
</evidence>
<reference evidence="10 11" key="1">
    <citation type="submission" date="2015-03" db="EMBL/GenBank/DDBJ databases">
        <authorList>
            <person name="Lepp D."/>
            <person name="Hassan Y.I."/>
            <person name="Li X.-Z."/>
            <person name="Zhou T."/>
        </authorList>
    </citation>
    <scope>NUCLEOTIDE SEQUENCE [LARGE SCALE GENOMIC DNA]</scope>
    <source>
        <strain evidence="10 11">E84</strain>
    </source>
</reference>
<dbReference type="OrthoDB" id="5458135at2"/>
<dbReference type="GO" id="GO:0004540">
    <property type="term" value="F:RNA nuclease activity"/>
    <property type="evidence" value="ECO:0007669"/>
    <property type="project" value="InterPro"/>
</dbReference>
<dbReference type="InterPro" id="IPR050556">
    <property type="entry name" value="Type_II_TA_system_RNase"/>
</dbReference>
<dbReference type="EMBL" id="LANJ01000007">
    <property type="protein sequence ID" value="KKC40760.1"/>
    <property type="molecule type" value="Genomic_DNA"/>
</dbReference>
<organism evidence="10 11">
    <name type="scientific">Devosia epidermidihirudinis</name>
    <dbReference type="NCBI Taxonomy" id="1293439"/>
    <lineage>
        <taxon>Bacteria</taxon>
        <taxon>Pseudomonadati</taxon>
        <taxon>Pseudomonadota</taxon>
        <taxon>Alphaproteobacteria</taxon>
        <taxon>Hyphomicrobiales</taxon>
        <taxon>Devosiaceae</taxon>
        <taxon>Devosia</taxon>
    </lineage>
</organism>
<feature type="binding site" evidence="8">
    <location>
        <position position="6"/>
    </location>
    <ligand>
        <name>Mg(2+)</name>
        <dbReference type="ChEBI" id="CHEBI:18420"/>
    </ligand>
</feature>
<gene>
    <name evidence="8" type="primary">vapC</name>
    <name evidence="10" type="ORF">WH87_02880</name>
</gene>
<evidence type="ECO:0000256" key="8">
    <source>
        <dbReference type="HAMAP-Rule" id="MF_00265"/>
    </source>
</evidence>
<keyword evidence="3 8" id="KW-0540">Nuclease</keyword>
<dbReference type="SUPFAM" id="SSF88723">
    <property type="entry name" value="PIN domain-like"/>
    <property type="match status" value="1"/>
</dbReference>
<sequence length="141" mass="15883">MNYLLDTNVLSEVRKPHPDRHVMEWLDQVDEDRTYLSVITLGEIARGVALLDDGRRKTALAEWLAEDLPARFSGRVIPVDLKISLTWGRLMADAKTRGSSLPTMDGWIAATAVVHDLTLVTRNTKDFRGTSLQLLDPWGEK</sequence>
<evidence type="ECO:0000256" key="7">
    <source>
        <dbReference type="ARBA" id="ARBA00038093"/>
    </source>
</evidence>
<dbReference type="InterPro" id="IPR022907">
    <property type="entry name" value="VapC_family"/>
</dbReference>
<dbReference type="Gene3D" id="3.40.50.1010">
    <property type="entry name" value="5'-nuclease"/>
    <property type="match status" value="1"/>
</dbReference>
<proteinExistence type="inferred from homology"/>
<dbReference type="RefSeq" id="WP_046137879.1">
    <property type="nucleotide sequence ID" value="NZ_LANJ01000007.1"/>
</dbReference>
<comment type="similarity">
    <text evidence="7 8">Belongs to the PINc/VapC protein family.</text>
</comment>
<dbReference type="GO" id="GO:0090729">
    <property type="term" value="F:toxin activity"/>
    <property type="evidence" value="ECO:0007669"/>
    <property type="project" value="UniProtKB-KW"/>
</dbReference>